<feature type="transmembrane region" description="Helical" evidence="14">
    <location>
        <begin position="66"/>
        <end position="83"/>
    </location>
</feature>
<dbReference type="NCBIfam" id="TIGR00813">
    <property type="entry name" value="sss"/>
    <property type="match status" value="1"/>
</dbReference>
<dbReference type="InterPro" id="IPR001734">
    <property type="entry name" value="Na/solute_symporter"/>
</dbReference>
<dbReference type="InterPro" id="IPR038377">
    <property type="entry name" value="Na/Glc_symporter_sf"/>
</dbReference>
<comment type="caution">
    <text evidence="15">The sequence shown here is derived from an EMBL/GenBank/DDBJ whole genome shotgun (WGS) entry which is preliminary data.</text>
</comment>
<evidence type="ECO:0000256" key="7">
    <source>
        <dbReference type="ARBA" id="ARBA00023053"/>
    </source>
</evidence>
<evidence type="ECO:0000313" key="15">
    <source>
        <dbReference type="EMBL" id="ODM93822.1"/>
    </source>
</evidence>
<feature type="transmembrane region" description="Helical" evidence="14">
    <location>
        <begin position="428"/>
        <end position="447"/>
    </location>
</feature>
<evidence type="ECO:0000256" key="10">
    <source>
        <dbReference type="ARBA" id="ARBA00023180"/>
    </source>
</evidence>
<dbReference type="PANTHER" id="PTHR42985">
    <property type="entry name" value="SODIUM-COUPLED MONOCARBOXYLATE TRANSPORTER"/>
    <property type="match status" value="1"/>
</dbReference>
<dbReference type="AlphaFoldDB" id="A0A1D2MLP7"/>
<dbReference type="GO" id="GO:0006814">
    <property type="term" value="P:sodium ion transport"/>
    <property type="evidence" value="ECO:0007669"/>
    <property type="project" value="UniProtKB-KW"/>
</dbReference>
<gene>
    <name evidence="15" type="ORF">Ocin01_12859</name>
</gene>
<evidence type="ECO:0000256" key="1">
    <source>
        <dbReference type="ARBA" id="ARBA00004651"/>
    </source>
</evidence>
<accession>A0A1D2MLP7</accession>
<comment type="similarity">
    <text evidence="2 13">Belongs to the sodium:solute symporter (SSF) (TC 2.A.21) family.</text>
</comment>
<dbReference type="Proteomes" id="UP000094527">
    <property type="component" value="Unassembled WGS sequence"/>
</dbReference>
<dbReference type="PANTHER" id="PTHR42985:SF39">
    <property type="entry name" value="GH10366P"/>
    <property type="match status" value="1"/>
</dbReference>
<comment type="subcellular location">
    <subcellularLocation>
        <location evidence="1">Cell membrane</location>
        <topology evidence="1">Multi-pass membrane protein</topology>
    </subcellularLocation>
</comment>
<keyword evidence="8" id="KW-0406">Ion transport</keyword>
<evidence type="ECO:0000256" key="9">
    <source>
        <dbReference type="ARBA" id="ARBA00023136"/>
    </source>
</evidence>
<name>A0A1D2MLP7_ORCCI</name>
<organism evidence="15 16">
    <name type="scientific">Orchesella cincta</name>
    <name type="common">Springtail</name>
    <name type="synonym">Podura cincta</name>
    <dbReference type="NCBI Taxonomy" id="48709"/>
    <lineage>
        <taxon>Eukaryota</taxon>
        <taxon>Metazoa</taxon>
        <taxon>Ecdysozoa</taxon>
        <taxon>Arthropoda</taxon>
        <taxon>Hexapoda</taxon>
        <taxon>Collembola</taxon>
        <taxon>Entomobryomorpha</taxon>
        <taxon>Entomobryoidea</taxon>
        <taxon>Orchesellidae</taxon>
        <taxon>Orchesellinae</taxon>
        <taxon>Orchesella</taxon>
    </lineage>
</organism>
<keyword evidence="10" id="KW-0325">Glycoprotein</keyword>
<feature type="transmembrane region" description="Helical" evidence="14">
    <location>
        <begin position="564"/>
        <end position="589"/>
    </location>
</feature>
<evidence type="ECO:0000256" key="13">
    <source>
        <dbReference type="RuleBase" id="RU362091"/>
    </source>
</evidence>
<feature type="transmembrane region" description="Helical" evidence="14">
    <location>
        <begin position="175"/>
        <end position="196"/>
    </location>
</feature>
<dbReference type="CDD" id="cd11492">
    <property type="entry name" value="SLC5sbd_NIS-SMVT"/>
    <property type="match status" value="1"/>
</dbReference>
<evidence type="ECO:0000256" key="12">
    <source>
        <dbReference type="ARBA" id="ARBA00036099"/>
    </source>
</evidence>
<feature type="transmembrane region" description="Helical" evidence="14">
    <location>
        <begin position="453"/>
        <end position="475"/>
    </location>
</feature>
<dbReference type="GO" id="GO:0015293">
    <property type="term" value="F:symporter activity"/>
    <property type="evidence" value="ECO:0007669"/>
    <property type="project" value="TreeGrafter"/>
</dbReference>
<comment type="catalytic activity">
    <reaction evidence="12">
        <text>iodide(out) + 2 Na(+)(out) = iodide(in) + 2 Na(+)(in)</text>
        <dbReference type="Rhea" id="RHEA:71207"/>
        <dbReference type="ChEBI" id="CHEBI:16382"/>
        <dbReference type="ChEBI" id="CHEBI:29101"/>
    </reaction>
</comment>
<dbReference type="PROSITE" id="PS50283">
    <property type="entry name" value="NA_SOLUT_SYMP_3"/>
    <property type="match status" value="1"/>
</dbReference>
<feature type="transmembrane region" description="Helical" evidence="14">
    <location>
        <begin position="397"/>
        <end position="416"/>
    </location>
</feature>
<dbReference type="GO" id="GO:0098660">
    <property type="term" value="P:inorganic ion transmembrane transport"/>
    <property type="evidence" value="ECO:0007669"/>
    <property type="project" value="UniProtKB-ARBA"/>
</dbReference>
<evidence type="ECO:0000256" key="6">
    <source>
        <dbReference type="ARBA" id="ARBA00022989"/>
    </source>
</evidence>
<evidence type="ECO:0000256" key="8">
    <source>
        <dbReference type="ARBA" id="ARBA00023065"/>
    </source>
</evidence>
<keyword evidence="11" id="KW-0739">Sodium transport</keyword>
<dbReference type="STRING" id="48709.A0A1D2MLP7"/>
<feature type="transmembrane region" description="Helical" evidence="14">
    <location>
        <begin position="95"/>
        <end position="115"/>
    </location>
</feature>
<dbReference type="Pfam" id="PF00474">
    <property type="entry name" value="SSF"/>
    <property type="match status" value="1"/>
</dbReference>
<feature type="transmembrane region" description="Helical" evidence="14">
    <location>
        <begin position="290"/>
        <end position="313"/>
    </location>
</feature>
<dbReference type="PROSITE" id="PS00456">
    <property type="entry name" value="NA_SOLUT_SYMP_1"/>
    <property type="match status" value="1"/>
</dbReference>
<keyword evidence="6 14" id="KW-1133">Transmembrane helix</keyword>
<keyword evidence="9 14" id="KW-0472">Membrane</keyword>
<protein>
    <submittedName>
        <fullName evidence="15">Sodium-coupled monocarboxylate transporter 1</fullName>
    </submittedName>
</protein>
<keyword evidence="5 14" id="KW-0812">Transmembrane</keyword>
<dbReference type="InterPro" id="IPR018212">
    <property type="entry name" value="Na/solute_symporter_CS"/>
</dbReference>
<proteinExistence type="inferred from homology"/>
<evidence type="ECO:0000256" key="11">
    <source>
        <dbReference type="ARBA" id="ARBA00023201"/>
    </source>
</evidence>
<feature type="transmembrane region" description="Helical" evidence="14">
    <location>
        <begin position="250"/>
        <end position="269"/>
    </location>
</feature>
<sequence>MGLEPPEGTEFVVEDFTENFKWPEYIVFCAVLVASLGIGVFYGCFGSKNKSNEEFLMAGRSMSITPVTLSLVCSFVSAVTLLGNPVEVYYYGQQYTLIAFAFIPMTLALMFWYVPVFFHLQLTSAYEYFEWRYSRLVRTMCSVFSIIHLVFYMPITTLGPALAIDQVAGFRYEISAAAIFLVCIAYSSLGGLKAVLWTDALQACVMLVALGAVAICGVIEVGGFGYAWEKSEQTGRTEFFNFDPDPRTRHTFWTTTLGGYFLWLPLFAATQAQIQRYNSVPTLRQSRLCLLFNMVGMILIIILCSFMGMLIYARYHDCNPMDSGAVTSADQLLPLFVMDVLRDYPVIPGLLVAGITCGSLSTVSSALNSLTAILTEDYVKHFRPDWSDETLGYASKILSTGTGLLAFGLVFIVKLVNESVNLSPFSTLIHGSLLGPILAAFSLGMFLPWTNNLGVFLGMLVSIAISAFVGIGNIIAGREDKLPDMRLELSIDGCVLRNLTTMTTTMASTTSAMLAGVDSSFHDTSSYDAFHSDDFMSPVARVSDAWKDIAKDDSFAMKVWSISYIWQPAIGIITTLIFGGLFSYIIILISKERAEKVHTSLLSEPWLRFWERIFGKEKMSEWVDYSEEEKFRGKTKKVQVSDLKIVEDGDIGLKTYAYGTIPKVKLENEPPIKLPVPNYN</sequence>
<keyword evidence="3" id="KW-0813">Transport</keyword>
<dbReference type="InterPro" id="IPR051163">
    <property type="entry name" value="Sodium:Solute_Symporter_SSF"/>
</dbReference>
<feature type="transmembrane region" description="Helical" evidence="14">
    <location>
        <begin position="25"/>
        <end position="45"/>
    </location>
</feature>
<dbReference type="OMA" id="VFGVERM"/>
<evidence type="ECO:0000256" key="3">
    <source>
        <dbReference type="ARBA" id="ARBA00022448"/>
    </source>
</evidence>
<keyword evidence="16" id="KW-1185">Reference proteome</keyword>
<keyword evidence="7" id="KW-0915">Sodium</keyword>
<dbReference type="OrthoDB" id="6132759at2759"/>
<feature type="transmembrane region" description="Helical" evidence="14">
    <location>
        <begin position="136"/>
        <end position="155"/>
    </location>
</feature>
<dbReference type="GO" id="GO:0005886">
    <property type="term" value="C:plasma membrane"/>
    <property type="evidence" value="ECO:0007669"/>
    <property type="project" value="UniProtKB-SubCell"/>
</dbReference>
<reference evidence="15 16" key="1">
    <citation type="journal article" date="2016" name="Genome Biol. Evol.">
        <title>Gene Family Evolution Reflects Adaptation to Soil Environmental Stressors in the Genome of the Collembolan Orchesella cincta.</title>
        <authorList>
            <person name="Faddeeva-Vakhrusheva A."/>
            <person name="Derks M.F."/>
            <person name="Anvar S.Y."/>
            <person name="Agamennone V."/>
            <person name="Suring W."/>
            <person name="Smit S."/>
            <person name="van Straalen N.M."/>
            <person name="Roelofs D."/>
        </authorList>
    </citation>
    <scope>NUCLEOTIDE SEQUENCE [LARGE SCALE GENOMIC DNA]</scope>
    <source>
        <tissue evidence="15">Mixed pool</tissue>
    </source>
</reference>
<feature type="transmembrane region" description="Helical" evidence="14">
    <location>
        <begin position="203"/>
        <end position="228"/>
    </location>
</feature>
<keyword evidence="4" id="KW-1003">Cell membrane</keyword>
<dbReference type="GO" id="GO:0015075">
    <property type="term" value="F:monoatomic ion transmembrane transporter activity"/>
    <property type="evidence" value="ECO:0007669"/>
    <property type="project" value="UniProtKB-ARBA"/>
</dbReference>
<dbReference type="Gene3D" id="1.20.1730.10">
    <property type="entry name" value="Sodium/glucose cotransporter"/>
    <property type="match status" value="1"/>
</dbReference>
<evidence type="ECO:0000256" key="14">
    <source>
        <dbReference type="SAM" id="Phobius"/>
    </source>
</evidence>
<evidence type="ECO:0000256" key="2">
    <source>
        <dbReference type="ARBA" id="ARBA00006434"/>
    </source>
</evidence>
<dbReference type="EMBL" id="LJIJ01000906">
    <property type="protein sequence ID" value="ODM93822.1"/>
    <property type="molecule type" value="Genomic_DNA"/>
</dbReference>
<evidence type="ECO:0000313" key="16">
    <source>
        <dbReference type="Proteomes" id="UP000094527"/>
    </source>
</evidence>
<evidence type="ECO:0000256" key="4">
    <source>
        <dbReference type="ARBA" id="ARBA00022475"/>
    </source>
</evidence>
<evidence type="ECO:0000256" key="5">
    <source>
        <dbReference type="ARBA" id="ARBA00022692"/>
    </source>
</evidence>